<evidence type="ECO:0008006" key="3">
    <source>
        <dbReference type="Google" id="ProtNLM"/>
    </source>
</evidence>
<proteinExistence type="predicted"/>
<protein>
    <recommendedName>
        <fullName evidence="3">Sugar-specific transcriptional regulator TrmB</fullName>
    </recommendedName>
</protein>
<reference evidence="1 2" key="1">
    <citation type="submission" date="2018-09" db="EMBL/GenBank/DDBJ databases">
        <title>Genomic Encyclopedia of Archaeal and Bacterial Type Strains, Phase II (KMG-II): from individual species to whole genera.</title>
        <authorList>
            <person name="Goeker M."/>
        </authorList>
    </citation>
    <scope>NUCLEOTIDE SEQUENCE [LARGE SCALE GENOMIC DNA]</scope>
    <source>
        <strain evidence="1 2">DSM 13151</strain>
    </source>
</reference>
<accession>A0A3R7GUB1</accession>
<comment type="caution">
    <text evidence="1">The sequence shown here is derived from an EMBL/GenBank/DDBJ whole genome shotgun (WGS) entry which is preliminary data.</text>
</comment>
<evidence type="ECO:0000313" key="1">
    <source>
        <dbReference type="EMBL" id="RKD93508.1"/>
    </source>
</evidence>
<sequence>MLSETQQRSPADIDPLPAELESSQGKLVYLFLEATGGATLTDLHRSLGMQKMAILSVLEALSAQNLVERTETEYVPVAAAN</sequence>
<dbReference type="AlphaFoldDB" id="A0A3R7GUB1"/>
<dbReference type="EMBL" id="RAPO01000003">
    <property type="protein sequence ID" value="RKD93508.1"/>
    <property type="molecule type" value="Genomic_DNA"/>
</dbReference>
<dbReference type="Proteomes" id="UP000283805">
    <property type="component" value="Unassembled WGS sequence"/>
</dbReference>
<dbReference type="SUPFAM" id="SSF46785">
    <property type="entry name" value="Winged helix' DNA-binding domain"/>
    <property type="match status" value="1"/>
</dbReference>
<dbReference type="InterPro" id="IPR036390">
    <property type="entry name" value="WH_DNA-bd_sf"/>
</dbReference>
<evidence type="ECO:0000313" key="2">
    <source>
        <dbReference type="Proteomes" id="UP000283805"/>
    </source>
</evidence>
<name>A0A3R7GUB1_9EURY</name>
<dbReference type="Gene3D" id="1.10.10.10">
    <property type="entry name" value="Winged helix-like DNA-binding domain superfamily/Winged helix DNA-binding domain"/>
    <property type="match status" value="1"/>
</dbReference>
<dbReference type="InterPro" id="IPR036388">
    <property type="entry name" value="WH-like_DNA-bd_sf"/>
</dbReference>
<organism evidence="1 2">
    <name type="scientific">Halopiger aswanensis</name>
    <dbReference type="NCBI Taxonomy" id="148449"/>
    <lineage>
        <taxon>Archaea</taxon>
        <taxon>Methanobacteriati</taxon>
        <taxon>Methanobacteriota</taxon>
        <taxon>Stenosarchaea group</taxon>
        <taxon>Halobacteria</taxon>
        <taxon>Halobacteriales</taxon>
        <taxon>Natrialbaceae</taxon>
        <taxon>Halopiger</taxon>
    </lineage>
</organism>
<keyword evidence="2" id="KW-1185">Reference proteome</keyword>
<dbReference type="OrthoDB" id="182995at2157"/>
<gene>
    <name evidence="1" type="ORF">ATJ93_3137</name>
</gene>
<dbReference type="RefSeq" id="WP_120245515.1">
    <property type="nucleotide sequence ID" value="NZ_RAPO01000003.1"/>
</dbReference>